<dbReference type="InParanoid" id="A0A165HNU4"/>
<dbReference type="InterPro" id="IPR042099">
    <property type="entry name" value="ANL_N_sf"/>
</dbReference>
<dbReference type="CDD" id="cd05911">
    <property type="entry name" value="Firefly_Luc_like"/>
    <property type="match status" value="1"/>
</dbReference>
<evidence type="ECO:0000259" key="3">
    <source>
        <dbReference type="Pfam" id="PF13193"/>
    </source>
</evidence>
<dbReference type="SUPFAM" id="SSF56801">
    <property type="entry name" value="Acetyl-CoA synthetase-like"/>
    <property type="match status" value="1"/>
</dbReference>
<feature type="domain" description="AMP-binding enzyme C-terminal" evidence="3">
    <location>
        <begin position="491"/>
        <end position="578"/>
    </location>
</feature>
<dbReference type="Gene3D" id="3.40.50.12780">
    <property type="entry name" value="N-terminal domain of ligase-like"/>
    <property type="match status" value="1"/>
</dbReference>
<dbReference type="STRING" id="1353952.A0A165HNU4"/>
<dbReference type="AlphaFoldDB" id="A0A165HNU4"/>
<dbReference type="Pfam" id="PF00501">
    <property type="entry name" value="AMP-binding"/>
    <property type="match status" value="1"/>
</dbReference>
<dbReference type="PANTHER" id="PTHR24096">
    <property type="entry name" value="LONG-CHAIN-FATTY-ACID--COA LIGASE"/>
    <property type="match status" value="1"/>
</dbReference>
<dbReference type="InterPro" id="IPR045851">
    <property type="entry name" value="AMP-bd_C_sf"/>
</dbReference>
<dbReference type="Pfam" id="PF13193">
    <property type="entry name" value="AMP-binding_C"/>
    <property type="match status" value="1"/>
</dbReference>
<evidence type="ECO:0000313" key="4">
    <source>
        <dbReference type="EMBL" id="KZT59531.1"/>
    </source>
</evidence>
<feature type="domain" description="AMP-dependent synthetase/ligase" evidence="2">
    <location>
        <begin position="43"/>
        <end position="440"/>
    </location>
</feature>
<gene>
    <name evidence="4" type="ORF">CALCODRAFT_515987</name>
</gene>
<dbReference type="EMBL" id="KV423939">
    <property type="protein sequence ID" value="KZT59531.1"/>
    <property type="molecule type" value="Genomic_DNA"/>
</dbReference>
<dbReference type="PROSITE" id="PS00455">
    <property type="entry name" value="AMP_BINDING"/>
    <property type="match status" value="1"/>
</dbReference>
<dbReference type="InterPro" id="IPR020845">
    <property type="entry name" value="AMP-binding_CS"/>
</dbReference>
<dbReference type="InterPro" id="IPR025110">
    <property type="entry name" value="AMP-bd_C"/>
</dbReference>
<reference evidence="4 5" key="1">
    <citation type="journal article" date="2016" name="Mol. Biol. Evol.">
        <title>Comparative Genomics of Early-Diverging Mushroom-Forming Fungi Provides Insights into the Origins of Lignocellulose Decay Capabilities.</title>
        <authorList>
            <person name="Nagy L.G."/>
            <person name="Riley R."/>
            <person name="Tritt A."/>
            <person name="Adam C."/>
            <person name="Daum C."/>
            <person name="Floudas D."/>
            <person name="Sun H."/>
            <person name="Yadav J.S."/>
            <person name="Pangilinan J."/>
            <person name="Larsson K.H."/>
            <person name="Matsuura K."/>
            <person name="Barry K."/>
            <person name="Labutti K."/>
            <person name="Kuo R."/>
            <person name="Ohm R.A."/>
            <person name="Bhattacharya S.S."/>
            <person name="Shirouzu T."/>
            <person name="Yoshinaga Y."/>
            <person name="Martin F.M."/>
            <person name="Grigoriev I.V."/>
            <person name="Hibbett D.S."/>
        </authorList>
    </citation>
    <scope>NUCLEOTIDE SEQUENCE [LARGE SCALE GENOMIC DNA]</scope>
    <source>
        <strain evidence="4 5">HHB12733</strain>
    </source>
</reference>
<dbReference type="Gene3D" id="3.30.300.30">
    <property type="match status" value="1"/>
</dbReference>
<name>A0A165HNU4_9BASI</name>
<accession>A0A165HNU4</accession>
<feature type="region of interest" description="Disordered" evidence="1">
    <location>
        <begin position="158"/>
        <end position="188"/>
    </location>
</feature>
<proteinExistence type="predicted"/>
<dbReference type="GO" id="GO:0016405">
    <property type="term" value="F:CoA-ligase activity"/>
    <property type="evidence" value="ECO:0007669"/>
    <property type="project" value="TreeGrafter"/>
</dbReference>
<protein>
    <submittedName>
        <fullName evidence="4">Acetyl-CoA synthetase-like protein</fullName>
    </submittedName>
</protein>
<evidence type="ECO:0000256" key="1">
    <source>
        <dbReference type="SAM" id="MobiDB-lite"/>
    </source>
</evidence>
<keyword evidence="5" id="KW-1185">Reference proteome</keyword>
<dbReference type="InterPro" id="IPR000873">
    <property type="entry name" value="AMP-dep_synth/lig_dom"/>
</dbReference>
<dbReference type="Proteomes" id="UP000076842">
    <property type="component" value="Unassembled WGS sequence"/>
</dbReference>
<evidence type="ECO:0000313" key="5">
    <source>
        <dbReference type="Proteomes" id="UP000076842"/>
    </source>
</evidence>
<organism evidence="4 5">
    <name type="scientific">Calocera cornea HHB12733</name>
    <dbReference type="NCBI Taxonomy" id="1353952"/>
    <lineage>
        <taxon>Eukaryota</taxon>
        <taxon>Fungi</taxon>
        <taxon>Dikarya</taxon>
        <taxon>Basidiomycota</taxon>
        <taxon>Agaricomycotina</taxon>
        <taxon>Dacrymycetes</taxon>
        <taxon>Dacrymycetales</taxon>
        <taxon>Dacrymycetaceae</taxon>
        <taxon>Calocera</taxon>
    </lineage>
</organism>
<sequence>MAASLLSSDSDPDFPYPSYPRNLTTPQFILDLPTHPLRPSRLPSSPWFIDDPTGRSYSLEEVRARVERLARAVRDRWALKAGDVVCLHSVNCLVIWALHRIGCIITPANPAYTVGELAYQLKETGAKLIFTGETGLDVVLKAVEQAGLFGREGVALFSPPPPEPQENGEGCFPTPGTPEPQQTPHGPFPTVQSLILAGHLLHPNYCEPSGRHVGDTVAFLGFSSGTTGLPKAVELPHRAVIAVVLQMARHYKANQPGMGEAETEGRWLRPDDRVLAVVPFYHIMGLVAIMHALLFAGAAVVVVPEFHREQFLETVVKRRITHLAIVPPIVMLLVNSPLTKQYDLSRLHWVVMGAAPLSSSMLEQFRALLPRAKLGLAYGLTETSTLVSLFDMHRPPLPGSSGVIAPDTEVRIVKPDGSSAPLGEAGEIWARGPQMALGYLNSEEATRETFLPGGWVRTGDEGYLGPDGSLFVVDRLKEMIKVKGFQVAPAELEGHLLLHPYVQDVGVIGVPNEYKGEVPLAFVVLHERIAKRASSSADEENNIKQELGKWVSEQKVEYKRLEGGIEFVETIPKNSSGKILRRMLRNQAKEVVRTRAKTDNA</sequence>
<evidence type="ECO:0000259" key="2">
    <source>
        <dbReference type="Pfam" id="PF00501"/>
    </source>
</evidence>
<dbReference type="PANTHER" id="PTHR24096:SF422">
    <property type="entry name" value="BCDNA.GH02901"/>
    <property type="match status" value="1"/>
</dbReference>
<dbReference type="OrthoDB" id="6509636at2759"/>
<dbReference type="FunCoup" id="A0A165HNU4">
    <property type="interactions" value="318"/>
</dbReference>